<accession>A0A438MJ45</accession>
<feature type="region of interest" description="Disordered" evidence="5">
    <location>
        <begin position="95"/>
        <end position="124"/>
    </location>
</feature>
<evidence type="ECO:0000256" key="5">
    <source>
        <dbReference type="SAM" id="MobiDB-lite"/>
    </source>
</evidence>
<comment type="subcellular location">
    <subcellularLocation>
        <location evidence="1">Membrane</location>
        <topology evidence="1">Single-pass membrane protein</topology>
    </subcellularLocation>
</comment>
<keyword evidence="3" id="KW-1133">Transmembrane helix</keyword>
<keyword evidence="4" id="KW-0472">Membrane</keyword>
<evidence type="ECO:0000313" key="7">
    <source>
        <dbReference type="Proteomes" id="UP000284824"/>
    </source>
</evidence>
<keyword evidence="2" id="KW-0812">Transmembrane</keyword>
<evidence type="ECO:0000256" key="2">
    <source>
        <dbReference type="ARBA" id="ARBA00022692"/>
    </source>
</evidence>
<gene>
    <name evidence="6" type="ORF">EDD27_8774</name>
</gene>
<evidence type="ECO:0000256" key="3">
    <source>
        <dbReference type="ARBA" id="ARBA00022989"/>
    </source>
</evidence>
<dbReference type="AlphaFoldDB" id="A0A438MJ45"/>
<dbReference type="PANTHER" id="PTHR30168">
    <property type="entry name" value="PUTATIVE MEMBRANE PROTEIN YPFJ"/>
    <property type="match status" value="1"/>
</dbReference>
<organism evidence="6 7">
    <name type="scientific">Nonomuraea polychroma</name>
    <dbReference type="NCBI Taxonomy" id="46176"/>
    <lineage>
        <taxon>Bacteria</taxon>
        <taxon>Bacillati</taxon>
        <taxon>Actinomycetota</taxon>
        <taxon>Actinomycetes</taxon>
        <taxon>Streptosporangiales</taxon>
        <taxon>Streptosporangiaceae</taxon>
        <taxon>Nonomuraea</taxon>
    </lineage>
</organism>
<dbReference type="PANTHER" id="PTHR30168:SF0">
    <property type="entry name" value="INNER MEMBRANE PROTEIN"/>
    <property type="match status" value="1"/>
</dbReference>
<dbReference type="Pfam" id="PF04228">
    <property type="entry name" value="Zn_peptidase"/>
    <property type="match status" value="1"/>
</dbReference>
<reference evidence="6 7" key="1">
    <citation type="submission" date="2019-01" db="EMBL/GenBank/DDBJ databases">
        <title>Sequencing the genomes of 1000 actinobacteria strains.</title>
        <authorList>
            <person name="Klenk H.-P."/>
        </authorList>
    </citation>
    <scope>NUCLEOTIDE SEQUENCE [LARGE SCALE GENOMIC DNA]</scope>
    <source>
        <strain evidence="6 7">DSM 43925</strain>
    </source>
</reference>
<dbReference type="GO" id="GO:0016020">
    <property type="term" value="C:membrane"/>
    <property type="evidence" value="ECO:0007669"/>
    <property type="project" value="UniProtKB-SubCell"/>
</dbReference>
<name>A0A438MJ45_9ACTN</name>
<protein>
    <recommendedName>
        <fullName evidence="8">Metalloprotease</fullName>
    </recommendedName>
</protein>
<proteinExistence type="predicted"/>
<dbReference type="EMBL" id="SAUN01000001">
    <property type="protein sequence ID" value="RVX45940.1"/>
    <property type="molecule type" value="Genomic_DNA"/>
</dbReference>
<dbReference type="Proteomes" id="UP000284824">
    <property type="component" value="Unassembled WGS sequence"/>
</dbReference>
<evidence type="ECO:0000256" key="4">
    <source>
        <dbReference type="ARBA" id="ARBA00023136"/>
    </source>
</evidence>
<evidence type="ECO:0000256" key="1">
    <source>
        <dbReference type="ARBA" id="ARBA00004167"/>
    </source>
</evidence>
<dbReference type="InterPro" id="IPR007343">
    <property type="entry name" value="Uncharacterised_pept_Zn_put"/>
</dbReference>
<keyword evidence="7" id="KW-1185">Reference proteome</keyword>
<sequence>MAFEGPFVPYRAYWIHYGGEVPRGGDMQFDDDAQLDPSQVEDVRAGGPQRGGGGGGMPGGCMVPIGGRGGGCLLLILAVAGLFLFGVVPSPFTGDEGGQQGGGRLPSPPPQATPSGNLAERCRTGADADQSEDCRIVGTVNSIQAYWRQAFEERGRRAYSPAKTVLFSQAVNTACGMADSAVGPFYCPGDRKVYLDLTFFGTLQRDFGAEGGPFAQAYVVAHEYGHHVQNLLGTMDKVGRNNRPGADSPSVRLELQADCYAGVWAHNAVKTGFYRAPFSQRDIDEALSAAAAVGDDSIQRRSQGRVTPDAFTHGTSRQREKWFSTGYESGDPTRCDTFSGSI</sequence>
<evidence type="ECO:0008006" key="8">
    <source>
        <dbReference type="Google" id="ProtNLM"/>
    </source>
</evidence>
<feature type="compositionally biased region" description="Gly residues" evidence="5">
    <location>
        <begin position="95"/>
        <end position="104"/>
    </location>
</feature>
<comment type="caution">
    <text evidence="6">The sequence shown here is derived from an EMBL/GenBank/DDBJ whole genome shotgun (WGS) entry which is preliminary data.</text>
</comment>
<evidence type="ECO:0000313" key="6">
    <source>
        <dbReference type="EMBL" id="RVX45940.1"/>
    </source>
</evidence>